<feature type="compositionally biased region" description="Basic and acidic residues" evidence="1">
    <location>
        <begin position="71"/>
        <end position="98"/>
    </location>
</feature>
<dbReference type="Proteomes" id="UP001419268">
    <property type="component" value="Unassembled WGS sequence"/>
</dbReference>
<name>A0AAP0JG66_9MAGN</name>
<feature type="region of interest" description="Disordered" evidence="1">
    <location>
        <begin position="1"/>
        <end position="57"/>
    </location>
</feature>
<evidence type="ECO:0000256" key="1">
    <source>
        <dbReference type="SAM" id="MobiDB-lite"/>
    </source>
</evidence>
<accession>A0AAP0JG66</accession>
<feature type="compositionally biased region" description="Basic and acidic residues" evidence="1">
    <location>
        <begin position="121"/>
        <end position="130"/>
    </location>
</feature>
<organism evidence="2 3">
    <name type="scientific">Stephania cephalantha</name>
    <dbReference type="NCBI Taxonomy" id="152367"/>
    <lineage>
        <taxon>Eukaryota</taxon>
        <taxon>Viridiplantae</taxon>
        <taxon>Streptophyta</taxon>
        <taxon>Embryophyta</taxon>
        <taxon>Tracheophyta</taxon>
        <taxon>Spermatophyta</taxon>
        <taxon>Magnoliopsida</taxon>
        <taxon>Ranunculales</taxon>
        <taxon>Menispermaceae</taxon>
        <taxon>Menispermoideae</taxon>
        <taxon>Cissampelideae</taxon>
        <taxon>Stephania</taxon>
    </lineage>
</organism>
<reference evidence="2 3" key="1">
    <citation type="submission" date="2024-01" db="EMBL/GenBank/DDBJ databases">
        <title>Genome assemblies of Stephania.</title>
        <authorList>
            <person name="Yang L."/>
        </authorList>
    </citation>
    <scope>NUCLEOTIDE SEQUENCE [LARGE SCALE GENOMIC DNA]</scope>
    <source>
        <strain evidence="2">JXDWG</strain>
        <tissue evidence="2">Leaf</tissue>
    </source>
</reference>
<keyword evidence="3" id="KW-1185">Reference proteome</keyword>
<sequence length="196" mass="21027">MAGAAPAAEQPRTRAAANQPQAAIRPAARRWMAGAPAGEDDGLAGSGVARTAQRGGVDQRRLQIWRELARLRGGDGDQRRRRVGDGSDDGKQLRRRGSDGAVGSAAMARERGDAVVVDTAGEQRRPAAEQRRRRRRRRRRRGSGADSTVARCRLVGCAISTKSRRRNGGGGRRGPRPKSDVFHGRPSIFSGSMDGS</sequence>
<proteinExistence type="predicted"/>
<feature type="compositionally biased region" description="Basic residues" evidence="1">
    <location>
        <begin position="131"/>
        <end position="142"/>
    </location>
</feature>
<gene>
    <name evidence="2" type="ORF">Scep_011903</name>
</gene>
<protein>
    <submittedName>
        <fullName evidence="2">Uncharacterized protein</fullName>
    </submittedName>
</protein>
<dbReference type="AlphaFoldDB" id="A0AAP0JG66"/>
<evidence type="ECO:0000313" key="3">
    <source>
        <dbReference type="Proteomes" id="UP001419268"/>
    </source>
</evidence>
<feature type="compositionally biased region" description="Low complexity" evidence="1">
    <location>
        <begin position="13"/>
        <end position="30"/>
    </location>
</feature>
<dbReference type="EMBL" id="JBBNAG010000005">
    <property type="protein sequence ID" value="KAK9132375.1"/>
    <property type="molecule type" value="Genomic_DNA"/>
</dbReference>
<evidence type="ECO:0000313" key="2">
    <source>
        <dbReference type="EMBL" id="KAK9132375.1"/>
    </source>
</evidence>
<feature type="region of interest" description="Disordered" evidence="1">
    <location>
        <begin position="71"/>
        <end position="196"/>
    </location>
</feature>
<comment type="caution">
    <text evidence="2">The sequence shown here is derived from an EMBL/GenBank/DDBJ whole genome shotgun (WGS) entry which is preliminary data.</text>
</comment>